<keyword evidence="2" id="KW-0805">Transcription regulation</keyword>
<evidence type="ECO:0000256" key="2">
    <source>
        <dbReference type="ARBA" id="ARBA00023015"/>
    </source>
</evidence>
<organism evidence="7 8">
    <name type="scientific">Paractinoplanes atraurantiacus</name>
    <dbReference type="NCBI Taxonomy" id="1036182"/>
    <lineage>
        <taxon>Bacteria</taxon>
        <taxon>Bacillati</taxon>
        <taxon>Actinomycetota</taxon>
        <taxon>Actinomycetes</taxon>
        <taxon>Micromonosporales</taxon>
        <taxon>Micromonosporaceae</taxon>
        <taxon>Paractinoplanes</taxon>
    </lineage>
</organism>
<sequence>MIEFRLLGPVEMWVDGHRLEAGQPRQRTVLAALAADAGRVVTTDTLIDRLWGDTPPATARRSLHAHVTRVRRVLDEVGDQVALRRRAGGYLLDAAPELVDLHRMRGLLDRGRRSPTERVALLREAVALWRGEPLTGIAGPWADRMRQSWRQERLDLMLAWSRAELAAGNPGEVIRRLSELTGDYPLAEPLSTELIRALHAAGRSAEALERYAAIRRRLGEELGVDPGPELQALYRTLLGAPSPPTDVVPAPAQLPASVAGFAGRGAALAELDDLLAASLTAGGAAVIAAISGPAGVGKTSLAVHWAHKAAARFPDGCLYVNLRGFDTGGQMLDPGEAVRGFLYALGVPPDRVPSTSEAQAGLYRSLLAGRRLLVLLDNARDADHVRPLLPASPAALTLVTSRNQLTPLLATHGAHPVDLAALPAAEARELLARRLGPGPMAAEPDAAAAIIAACAGLPLALAIAAARARQNDLPLTALAGELAGARIGALDAGDTSTRVETVFSWSYAALSPSAARLFRLLAPLPGPDVSAVAAASAAGRPLPEVRRDLAELVQASMLLEPAPGRHTFHDLLRAYATGLAPDGDRDATARLLNHYLHTAYAANMLLDPAQDPIALDGPVPGVTLDPPAKYQEAMDWFAAERLSLLAALKVPGFDTVTWQLCLSMVTFLDWQGYWHDLEAAARLAVGAAARSSDAVALARAHRHLSIAHLGLNRFAEGEAELRTALDISTASGDVIGQAFAHNGLASLHDRRDRADLALPHARRSLELFESAGHRVGQANALNSVGWYQALLGDHEDSLTSCRRALALLEELGDRYGQAHTWDSLGYAAHHLGRHPDAVDCYRNAVAIFHDLGDRYQEADTTTKLGDTHQTAGDLPAARAAWEHACRILTDLNHPDAAALRAKLGG</sequence>
<dbReference type="SUPFAM" id="SSF52540">
    <property type="entry name" value="P-loop containing nucleoside triphosphate hydrolases"/>
    <property type="match status" value="1"/>
</dbReference>
<comment type="similarity">
    <text evidence="1">Belongs to the AfsR/DnrI/RedD regulatory family.</text>
</comment>
<feature type="domain" description="OmpR/PhoB-type" evidence="6">
    <location>
        <begin position="1"/>
        <end position="94"/>
    </location>
</feature>
<dbReference type="GO" id="GO:0000160">
    <property type="term" value="P:phosphorelay signal transduction system"/>
    <property type="evidence" value="ECO:0007669"/>
    <property type="project" value="InterPro"/>
</dbReference>
<dbReference type="InterPro" id="IPR051677">
    <property type="entry name" value="AfsR-DnrI-RedD_regulator"/>
</dbReference>
<dbReference type="InterPro" id="IPR036388">
    <property type="entry name" value="WH-like_DNA-bd_sf"/>
</dbReference>
<dbReference type="EMBL" id="OBDY01000037">
    <property type="protein sequence ID" value="SNY70109.1"/>
    <property type="molecule type" value="Genomic_DNA"/>
</dbReference>
<dbReference type="InterPro" id="IPR019734">
    <property type="entry name" value="TPR_rpt"/>
</dbReference>
<dbReference type="SMART" id="SM00028">
    <property type="entry name" value="TPR"/>
    <property type="match status" value="5"/>
</dbReference>
<dbReference type="Gene3D" id="3.40.50.300">
    <property type="entry name" value="P-loop containing nucleotide triphosphate hydrolases"/>
    <property type="match status" value="1"/>
</dbReference>
<keyword evidence="4" id="KW-0804">Transcription</keyword>
<dbReference type="Pfam" id="PF00486">
    <property type="entry name" value="Trans_reg_C"/>
    <property type="match status" value="1"/>
</dbReference>
<dbReference type="PANTHER" id="PTHR35807:SF1">
    <property type="entry name" value="TRANSCRIPTIONAL REGULATOR REDD"/>
    <property type="match status" value="1"/>
</dbReference>
<dbReference type="InterPro" id="IPR016032">
    <property type="entry name" value="Sig_transdc_resp-reg_C-effctor"/>
</dbReference>
<proteinExistence type="inferred from homology"/>
<dbReference type="Pfam" id="PF13424">
    <property type="entry name" value="TPR_12"/>
    <property type="match status" value="2"/>
</dbReference>
<evidence type="ECO:0000259" key="6">
    <source>
        <dbReference type="PROSITE" id="PS51755"/>
    </source>
</evidence>
<reference evidence="7 8" key="1">
    <citation type="submission" date="2017-09" db="EMBL/GenBank/DDBJ databases">
        <authorList>
            <person name="Ehlers B."/>
            <person name="Leendertz F.H."/>
        </authorList>
    </citation>
    <scope>NUCLEOTIDE SEQUENCE [LARGE SCALE GENOMIC DNA]</scope>
    <source>
        <strain evidence="7 8">CGMCC 4.6857</strain>
    </source>
</reference>
<dbReference type="SUPFAM" id="SSF46894">
    <property type="entry name" value="C-terminal effector domain of the bipartite response regulators"/>
    <property type="match status" value="1"/>
</dbReference>
<dbReference type="PANTHER" id="PTHR35807">
    <property type="entry name" value="TRANSCRIPTIONAL REGULATOR REDD-RELATED"/>
    <property type="match status" value="1"/>
</dbReference>
<dbReference type="Gene3D" id="1.25.40.10">
    <property type="entry name" value="Tetratricopeptide repeat domain"/>
    <property type="match status" value="2"/>
</dbReference>
<dbReference type="Proteomes" id="UP000219612">
    <property type="component" value="Unassembled WGS sequence"/>
</dbReference>
<evidence type="ECO:0000313" key="7">
    <source>
        <dbReference type="EMBL" id="SNY70109.1"/>
    </source>
</evidence>
<dbReference type="InterPro" id="IPR001867">
    <property type="entry name" value="OmpR/PhoB-type_DNA-bd"/>
</dbReference>
<gene>
    <name evidence="7" type="ORF">SAMN05421748_13717</name>
</gene>
<dbReference type="Pfam" id="PF03704">
    <property type="entry name" value="BTAD"/>
    <property type="match status" value="1"/>
</dbReference>
<protein>
    <submittedName>
        <fullName evidence="7">DNA-binding transcriptional activator of the SARP family</fullName>
    </submittedName>
</protein>
<dbReference type="RefSeq" id="WP_218855020.1">
    <property type="nucleotide sequence ID" value="NZ_OBDY01000037.1"/>
</dbReference>
<dbReference type="GO" id="GO:0006355">
    <property type="term" value="P:regulation of DNA-templated transcription"/>
    <property type="evidence" value="ECO:0007669"/>
    <property type="project" value="InterPro"/>
</dbReference>
<dbReference type="GO" id="GO:0003677">
    <property type="term" value="F:DNA binding"/>
    <property type="evidence" value="ECO:0007669"/>
    <property type="project" value="UniProtKB-UniRule"/>
</dbReference>
<keyword evidence="3 5" id="KW-0238">DNA-binding</keyword>
<evidence type="ECO:0000256" key="4">
    <source>
        <dbReference type="ARBA" id="ARBA00023163"/>
    </source>
</evidence>
<evidence type="ECO:0000256" key="1">
    <source>
        <dbReference type="ARBA" id="ARBA00005820"/>
    </source>
</evidence>
<dbReference type="CDD" id="cd00383">
    <property type="entry name" value="trans_reg_C"/>
    <property type="match status" value="1"/>
</dbReference>
<keyword evidence="8" id="KW-1185">Reference proteome</keyword>
<dbReference type="Gene3D" id="1.10.10.10">
    <property type="entry name" value="Winged helix-like DNA-binding domain superfamily/Winged helix DNA-binding domain"/>
    <property type="match status" value="1"/>
</dbReference>
<dbReference type="InterPro" id="IPR011990">
    <property type="entry name" value="TPR-like_helical_dom_sf"/>
</dbReference>
<dbReference type="AlphaFoldDB" id="A0A285KBV8"/>
<dbReference type="SUPFAM" id="SSF48452">
    <property type="entry name" value="TPR-like"/>
    <property type="match status" value="2"/>
</dbReference>
<evidence type="ECO:0000256" key="3">
    <source>
        <dbReference type="ARBA" id="ARBA00023125"/>
    </source>
</evidence>
<evidence type="ECO:0000313" key="8">
    <source>
        <dbReference type="Proteomes" id="UP000219612"/>
    </source>
</evidence>
<dbReference type="PROSITE" id="PS51755">
    <property type="entry name" value="OMPR_PHOB"/>
    <property type="match status" value="1"/>
</dbReference>
<accession>A0A285KBV8</accession>
<dbReference type="GO" id="GO:0043531">
    <property type="term" value="F:ADP binding"/>
    <property type="evidence" value="ECO:0007669"/>
    <property type="project" value="InterPro"/>
</dbReference>
<feature type="DNA-binding region" description="OmpR/PhoB-type" evidence="5">
    <location>
        <begin position="1"/>
        <end position="94"/>
    </location>
</feature>
<dbReference type="PRINTS" id="PR00364">
    <property type="entry name" value="DISEASERSIST"/>
</dbReference>
<evidence type="ECO:0000256" key="5">
    <source>
        <dbReference type="PROSITE-ProRule" id="PRU01091"/>
    </source>
</evidence>
<dbReference type="SMART" id="SM00862">
    <property type="entry name" value="Trans_reg_C"/>
    <property type="match status" value="1"/>
</dbReference>
<dbReference type="CDD" id="cd15831">
    <property type="entry name" value="BTAD"/>
    <property type="match status" value="1"/>
</dbReference>
<dbReference type="InterPro" id="IPR027417">
    <property type="entry name" value="P-loop_NTPase"/>
</dbReference>
<name>A0A285KBV8_9ACTN</name>
<dbReference type="SMART" id="SM01043">
    <property type="entry name" value="BTAD"/>
    <property type="match status" value="1"/>
</dbReference>
<dbReference type="InterPro" id="IPR005158">
    <property type="entry name" value="BTAD"/>
</dbReference>